<dbReference type="EMBL" id="JAHYIQ010000009">
    <property type="protein sequence ID" value="KAK1129238.1"/>
    <property type="molecule type" value="Genomic_DNA"/>
</dbReference>
<keyword evidence="2" id="KW-1185">Reference proteome</keyword>
<comment type="caution">
    <text evidence="1">The sequence shown here is derived from an EMBL/GenBank/DDBJ whole genome shotgun (WGS) entry which is preliminary data.</text>
</comment>
<organism evidence="1 2">
    <name type="scientific">Melipona bicolor</name>
    <dbReference type="NCBI Taxonomy" id="60889"/>
    <lineage>
        <taxon>Eukaryota</taxon>
        <taxon>Metazoa</taxon>
        <taxon>Ecdysozoa</taxon>
        <taxon>Arthropoda</taxon>
        <taxon>Hexapoda</taxon>
        <taxon>Insecta</taxon>
        <taxon>Pterygota</taxon>
        <taxon>Neoptera</taxon>
        <taxon>Endopterygota</taxon>
        <taxon>Hymenoptera</taxon>
        <taxon>Apocrita</taxon>
        <taxon>Aculeata</taxon>
        <taxon>Apoidea</taxon>
        <taxon>Anthophila</taxon>
        <taxon>Apidae</taxon>
        <taxon>Melipona</taxon>
    </lineage>
</organism>
<reference evidence="1" key="1">
    <citation type="submission" date="2021-10" db="EMBL/GenBank/DDBJ databases">
        <title>Melipona bicolor Genome sequencing and assembly.</title>
        <authorList>
            <person name="Araujo N.S."/>
            <person name="Arias M.C."/>
        </authorList>
    </citation>
    <scope>NUCLEOTIDE SEQUENCE</scope>
    <source>
        <strain evidence="1">USP_2M_L1-L4_2017</strain>
        <tissue evidence="1">Whole body</tissue>
    </source>
</reference>
<proteinExistence type="predicted"/>
<evidence type="ECO:0000313" key="2">
    <source>
        <dbReference type="Proteomes" id="UP001177670"/>
    </source>
</evidence>
<name>A0AA40KQN9_9HYME</name>
<sequence length="258" mass="28868">MPGQRKLRITVNETIQGLRPERTASLCPNPEKLILFLVPSTTPRSSCSRHRLVCNKIPCEPSDGLYCPSRSPSTPPRGISGFLQGLEECSYLVSNSGGSLSTLISNYEDNCSQFDIKSKESRISWNSTLRTFIHERLPQVFELVREPSHEASVYRGRVTKLANNWPERVFSQGNFYRVKLHGSVDFCEGRLARDRATATFDAPDEIRRNRLGIIKVPWRMRRDAASALASIGNFTGRERAGLKDFHGDAALSALAEGQ</sequence>
<accession>A0AA40KQN9</accession>
<dbReference type="Proteomes" id="UP001177670">
    <property type="component" value="Unassembled WGS sequence"/>
</dbReference>
<gene>
    <name evidence="1" type="ORF">K0M31_020367</name>
</gene>
<dbReference type="AlphaFoldDB" id="A0AA40KQN9"/>
<evidence type="ECO:0000313" key="1">
    <source>
        <dbReference type="EMBL" id="KAK1129238.1"/>
    </source>
</evidence>
<protein>
    <submittedName>
        <fullName evidence="1">Uncharacterized protein</fullName>
    </submittedName>
</protein>